<evidence type="ECO:0000256" key="1">
    <source>
        <dbReference type="SAM" id="Phobius"/>
    </source>
</evidence>
<feature type="transmembrane region" description="Helical" evidence="1">
    <location>
        <begin position="170"/>
        <end position="191"/>
    </location>
</feature>
<reference evidence="2 3" key="2">
    <citation type="submission" date="2016-08" db="EMBL/GenBank/DDBJ databases">
        <title>Pervasive Adenine N6-methylation of Active Genes in Fungi.</title>
        <authorList>
            <consortium name="DOE Joint Genome Institute"/>
            <person name="Mondo S.J."/>
            <person name="Dannebaum R.O."/>
            <person name="Kuo R.C."/>
            <person name="Labutti K."/>
            <person name="Haridas S."/>
            <person name="Kuo A."/>
            <person name="Salamov A."/>
            <person name="Ahrendt S.R."/>
            <person name="Lipzen A."/>
            <person name="Sullivan W."/>
            <person name="Andreopoulos W.B."/>
            <person name="Clum A."/>
            <person name="Lindquist E."/>
            <person name="Daum C."/>
            <person name="Ramamoorthy G.K."/>
            <person name="Gryganskyi A."/>
            <person name="Culley D."/>
            <person name="Magnuson J.K."/>
            <person name="James T.Y."/>
            <person name="O'Malley M.A."/>
            <person name="Stajich J.E."/>
            <person name="Spatafora J.W."/>
            <person name="Visel A."/>
            <person name="Grigoriev I.V."/>
        </authorList>
    </citation>
    <scope>NUCLEOTIDE SEQUENCE [LARGE SCALE GENOMIC DNA]</scope>
    <source>
        <strain evidence="2 3">S4</strain>
    </source>
</reference>
<evidence type="ECO:0000313" key="2">
    <source>
        <dbReference type="EMBL" id="ORX73435.1"/>
    </source>
</evidence>
<dbReference type="OrthoDB" id="2143908at2759"/>
<dbReference type="AlphaFoldDB" id="A0A1Y1WJA0"/>
<gene>
    <name evidence="2" type="ORF">BCR32DRAFT_249952</name>
</gene>
<feature type="transmembrane region" description="Helical" evidence="1">
    <location>
        <begin position="212"/>
        <end position="233"/>
    </location>
</feature>
<reference evidence="2 3" key="1">
    <citation type="submission" date="2016-08" db="EMBL/GenBank/DDBJ databases">
        <title>A Parts List for Fungal Cellulosomes Revealed by Comparative Genomics.</title>
        <authorList>
            <consortium name="DOE Joint Genome Institute"/>
            <person name="Haitjema C.H."/>
            <person name="Gilmore S.P."/>
            <person name="Henske J.K."/>
            <person name="Solomon K.V."/>
            <person name="De Groot R."/>
            <person name="Kuo A."/>
            <person name="Mondo S.J."/>
            <person name="Salamov A.A."/>
            <person name="Labutti K."/>
            <person name="Zhao Z."/>
            <person name="Chiniquy J."/>
            <person name="Barry K."/>
            <person name="Brewer H.M."/>
            <person name="Purvine S.O."/>
            <person name="Wright A.T."/>
            <person name="Boxma B."/>
            <person name="Van Alen T."/>
            <person name="Hackstein J.H."/>
            <person name="Baker S.E."/>
            <person name="Grigoriev I.V."/>
            <person name="O'Malley M.A."/>
        </authorList>
    </citation>
    <scope>NUCLEOTIDE SEQUENCE [LARGE SCALE GENOMIC DNA]</scope>
    <source>
        <strain evidence="2 3">S4</strain>
    </source>
</reference>
<sequence>MVLNLPPGYEDFCPNTPYKNFFSGVCERMKLTTCFLNVLQFFLVALMHINVGKGMYWKILYIASFVGMIGGVSEHATVAYYCTSARIDKPRGYIIPFLANEICWIIKEYAVPFLNLIKLKAFSEGSKSYKYFKYIILFLFFIFMGFRIFIGYTRMVTGCVVSPNSRYGHGGAFTVTAIADMICTLGILYFVRKHNKQNFNNNSTDIGHYIKRSSYIILLFVDVVGFALGILNTVTELSGGKISSSYIEPLQCIKTSFILILACDALVFKYSVNYSVNSSSRDLSNKEISSGYNRHNRSNLNSSKNASMKDVNINYSNLNQSYNNLTKVNPVFNFSQHNASNCNSQFSNSLNYSTKVYDIIDYPNNDYINHLSLHSHKSNHKNEYSQY</sequence>
<keyword evidence="1" id="KW-0472">Membrane</keyword>
<keyword evidence="3" id="KW-1185">Reference proteome</keyword>
<dbReference type="Proteomes" id="UP000193944">
    <property type="component" value="Unassembled WGS sequence"/>
</dbReference>
<evidence type="ECO:0000313" key="3">
    <source>
        <dbReference type="Proteomes" id="UP000193944"/>
    </source>
</evidence>
<comment type="caution">
    <text evidence="2">The sequence shown here is derived from an EMBL/GenBank/DDBJ whole genome shotgun (WGS) entry which is preliminary data.</text>
</comment>
<organism evidence="2 3">
    <name type="scientific">Anaeromyces robustus</name>
    <dbReference type="NCBI Taxonomy" id="1754192"/>
    <lineage>
        <taxon>Eukaryota</taxon>
        <taxon>Fungi</taxon>
        <taxon>Fungi incertae sedis</taxon>
        <taxon>Chytridiomycota</taxon>
        <taxon>Chytridiomycota incertae sedis</taxon>
        <taxon>Neocallimastigomycetes</taxon>
        <taxon>Neocallimastigales</taxon>
        <taxon>Neocallimastigaceae</taxon>
        <taxon>Anaeromyces</taxon>
    </lineage>
</organism>
<keyword evidence="1" id="KW-0812">Transmembrane</keyword>
<feature type="transmembrane region" description="Helical" evidence="1">
    <location>
        <begin position="29"/>
        <end position="47"/>
    </location>
</feature>
<name>A0A1Y1WJA0_9FUNG</name>
<feature type="transmembrane region" description="Helical" evidence="1">
    <location>
        <begin position="131"/>
        <end position="150"/>
    </location>
</feature>
<evidence type="ECO:0008006" key="4">
    <source>
        <dbReference type="Google" id="ProtNLM"/>
    </source>
</evidence>
<protein>
    <recommendedName>
        <fullName evidence="4">Integral membrane protein</fullName>
    </recommendedName>
</protein>
<feature type="transmembrane region" description="Helical" evidence="1">
    <location>
        <begin position="59"/>
        <end position="81"/>
    </location>
</feature>
<keyword evidence="1" id="KW-1133">Transmembrane helix</keyword>
<proteinExistence type="predicted"/>
<accession>A0A1Y1WJA0</accession>
<dbReference type="EMBL" id="MCFG01000388">
    <property type="protein sequence ID" value="ORX73435.1"/>
    <property type="molecule type" value="Genomic_DNA"/>
</dbReference>